<feature type="transmembrane region" description="Helical" evidence="8">
    <location>
        <begin position="112"/>
        <end position="131"/>
    </location>
</feature>
<feature type="transmembrane region" description="Helical" evidence="8">
    <location>
        <begin position="47"/>
        <end position="67"/>
    </location>
</feature>
<feature type="transmembrane region" description="Helical" evidence="8">
    <location>
        <begin position="164"/>
        <end position="184"/>
    </location>
</feature>
<keyword evidence="6 8" id="KW-0472">Membrane</keyword>
<dbReference type="AlphaFoldDB" id="A0A543FA25"/>
<evidence type="ECO:0000313" key="10">
    <source>
        <dbReference type="EMBL" id="TQM30682.1"/>
    </source>
</evidence>
<dbReference type="InterPro" id="IPR011701">
    <property type="entry name" value="MFS"/>
</dbReference>
<evidence type="ECO:0000256" key="6">
    <source>
        <dbReference type="ARBA" id="ARBA00023136"/>
    </source>
</evidence>
<feature type="region of interest" description="Disordered" evidence="7">
    <location>
        <begin position="471"/>
        <end position="552"/>
    </location>
</feature>
<dbReference type="PANTHER" id="PTHR42718">
    <property type="entry name" value="MAJOR FACILITATOR SUPERFAMILY MULTIDRUG TRANSPORTER MFSC"/>
    <property type="match status" value="1"/>
</dbReference>
<feature type="transmembrane region" description="Helical" evidence="8">
    <location>
        <begin position="79"/>
        <end position="106"/>
    </location>
</feature>
<feature type="transmembrane region" description="Helical" evidence="8">
    <location>
        <begin position="205"/>
        <end position="224"/>
    </location>
</feature>
<evidence type="ECO:0000256" key="8">
    <source>
        <dbReference type="SAM" id="Phobius"/>
    </source>
</evidence>
<dbReference type="InterPro" id="IPR020846">
    <property type="entry name" value="MFS_dom"/>
</dbReference>
<feature type="domain" description="Major facilitator superfamily (MFS) profile" evidence="9">
    <location>
        <begin position="13"/>
        <end position="465"/>
    </location>
</feature>
<dbReference type="PANTHER" id="PTHR42718:SF46">
    <property type="entry name" value="BLR6921 PROTEIN"/>
    <property type="match status" value="1"/>
</dbReference>
<reference evidence="10 11" key="1">
    <citation type="submission" date="2019-06" db="EMBL/GenBank/DDBJ databases">
        <title>Sequencing the genomes of 1000 actinobacteria strains.</title>
        <authorList>
            <person name="Klenk H.-P."/>
        </authorList>
    </citation>
    <scope>NUCLEOTIDE SEQUENCE [LARGE SCALE GENOMIC DNA]</scope>
    <source>
        <strain evidence="10 11">DSM 103495</strain>
    </source>
</reference>
<evidence type="ECO:0000256" key="5">
    <source>
        <dbReference type="ARBA" id="ARBA00022989"/>
    </source>
</evidence>
<keyword evidence="3" id="KW-1003">Cell membrane</keyword>
<keyword evidence="2" id="KW-0813">Transport</keyword>
<dbReference type="Gene3D" id="1.20.1250.20">
    <property type="entry name" value="MFS general substrate transporter like domains"/>
    <property type="match status" value="1"/>
</dbReference>
<sequence length="552" mass="54811">MAARVFDRRERLVLLLITVVELVVFLDTTVLNVALPAIGADLGLDEAGLGWVTNAYLLAFGGFMLLGGRAADLLGPRRVFTGGLIVFTAASALAGFAESAALLIAARALQGVGAAVLIPAQLALLTASFTAQAARNRAFGVWSAMGAAGAAIGTAVGGPLTDAFGWPSIFLVNIPVGLVALAGVRLLPPDTARAGEGVRRLDVPGALTGTTALLLIGYAIGALGDADTRGLAAGLLVLGLALLTVFVVVEAHSPHPLMPLRLFAIRQVSGSAVVNALVGAAHVPTFALLALYLQNTQDYSPTRSGLAVLPVAAVNILASRTLIPYLMDRLGPARVLAIGLALQAVAMGWFARLPTHADYPIDVLPGAILLGIGLPAAFVGVTAPAVTSVDSADAGIAAGIVNTAQRVGSGLGVTALLLLADLIAARTTTSPDTAYRTGLTTAFATAAALAALGVLLTVVLLRTRGAVPGGAVLGRSKRSAGSADATTAATPSTGTAGATPASGTASPAADGTTTKAPSSGAAMSDANTRSSGLAATTAATTAADDPVSTAAD</sequence>
<feature type="transmembrane region" description="Helical" evidence="8">
    <location>
        <begin position="407"/>
        <end position="425"/>
    </location>
</feature>
<dbReference type="PRINTS" id="PR01036">
    <property type="entry name" value="TCRTETB"/>
</dbReference>
<comment type="caution">
    <text evidence="10">The sequence shown here is derived from an EMBL/GenBank/DDBJ whole genome shotgun (WGS) entry which is preliminary data.</text>
</comment>
<feature type="transmembrane region" description="Helical" evidence="8">
    <location>
        <begin position="138"/>
        <end position="158"/>
    </location>
</feature>
<evidence type="ECO:0000256" key="1">
    <source>
        <dbReference type="ARBA" id="ARBA00004651"/>
    </source>
</evidence>
<feature type="transmembrane region" description="Helical" evidence="8">
    <location>
        <begin position="272"/>
        <end position="293"/>
    </location>
</feature>
<dbReference type="InterPro" id="IPR036259">
    <property type="entry name" value="MFS_trans_sf"/>
</dbReference>
<dbReference type="Pfam" id="PF07690">
    <property type="entry name" value="MFS_1"/>
    <property type="match status" value="1"/>
</dbReference>
<dbReference type="SUPFAM" id="SSF103473">
    <property type="entry name" value="MFS general substrate transporter"/>
    <property type="match status" value="1"/>
</dbReference>
<feature type="transmembrane region" description="Helical" evidence="8">
    <location>
        <begin position="230"/>
        <end position="251"/>
    </location>
</feature>
<proteinExistence type="predicted"/>
<keyword evidence="11" id="KW-1185">Reference proteome</keyword>
<evidence type="ECO:0000256" key="3">
    <source>
        <dbReference type="ARBA" id="ARBA00022475"/>
    </source>
</evidence>
<dbReference type="GO" id="GO:0005886">
    <property type="term" value="C:plasma membrane"/>
    <property type="evidence" value="ECO:0007669"/>
    <property type="project" value="UniProtKB-SubCell"/>
</dbReference>
<evidence type="ECO:0000256" key="7">
    <source>
        <dbReference type="SAM" id="MobiDB-lite"/>
    </source>
</evidence>
<feature type="transmembrane region" description="Helical" evidence="8">
    <location>
        <begin position="363"/>
        <end position="386"/>
    </location>
</feature>
<comment type="subcellular location">
    <subcellularLocation>
        <location evidence="1">Cell membrane</location>
        <topology evidence="1">Multi-pass membrane protein</topology>
    </subcellularLocation>
</comment>
<dbReference type="Gene3D" id="1.20.1720.10">
    <property type="entry name" value="Multidrug resistance protein D"/>
    <property type="match status" value="1"/>
</dbReference>
<feature type="compositionally biased region" description="Low complexity" evidence="7">
    <location>
        <begin position="479"/>
        <end position="514"/>
    </location>
</feature>
<protein>
    <submittedName>
        <fullName evidence="10">EmrB/QacA subfamily drug resistance transporter</fullName>
    </submittedName>
</protein>
<name>A0A543FA25_9NOCA</name>
<organism evidence="10 11">
    <name type="scientific">Nocardia bhagyanarayanae</name>
    <dbReference type="NCBI Taxonomy" id="1215925"/>
    <lineage>
        <taxon>Bacteria</taxon>
        <taxon>Bacillati</taxon>
        <taxon>Actinomycetota</taxon>
        <taxon>Actinomycetes</taxon>
        <taxon>Mycobacteriales</taxon>
        <taxon>Nocardiaceae</taxon>
        <taxon>Nocardia</taxon>
    </lineage>
</organism>
<feature type="transmembrane region" description="Helical" evidence="8">
    <location>
        <begin position="12"/>
        <end position="35"/>
    </location>
</feature>
<accession>A0A543FA25</accession>
<evidence type="ECO:0000313" key="11">
    <source>
        <dbReference type="Proteomes" id="UP000316331"/>
    </source>
</evidence>
<feature type="transmembrane region" description="Helical" evidence="8">
    <location>
        <begin position="335"/>
        <end position="351"/>
    </location>
</feature>
<dbReference type="GO" id="GO:0022857">
    <property type="term" value="F:transmembrane transporter activity"/>
    <property type="evidence" value="ECO:0007669"/>
    <property type="project" value="InterPro"/>
</dbReference>
<dbReference type="Proteomes" id="UP000316331">
    <property type="component" value="Unassembled WGS sequence"/>
</dbReference>
<dbReference type="RefSeq" id="WP_246123967.1">
    <property type="nucleotide sequence ID" value="NZ_VFPG01000001.1"/>
</dbReference>
<keyword evidence="5 8" id="KW-1133">Transmembrane helix</keyword>
<evidence type="ECO:0000256" key="4">
    <source>
        <dbReference type="ARBA" id="ARBA00022692"/>
    </source>
</evidence>
<evidence type="ECO:0000256" key="2">
    <source>
        <dbReference type="ARBA" id="ARBA00022448"/>
    </source>
</evidence>
<dbReference type="PROSITE" id="PS50850">
    <property type="entry name" value="MFS"/>
    <property type="match status" value="1"/>
</dbReference>
<keyword evidence="4 8" id="KW-0812">Transmembrane</keyword>
<dbReference type="CDD" id="cd17321">
    <property type="entry name" value="MFS_MMR_MDR_like"/>
    <property type="match status" value="1"/>
</dbReference>
<evidence type="ECO:0000259" key="9">
    <source>
        <dbReference type="PROSITE" id="PS50850"/>
    </source>
</evidence>
<gene>
    <name evidence="10" type="ORF">FB390_2317</name>
</gene>
<feature type="transmembrane region" description="Helical" evidence="8">
    <location>
        <begin position="305"/>
        <end position="323"/>
    </location>
</feature>
<feature type="compositionally biased region" description="Low complexity" evidence="7">
    <location>
        <begin position="534"/>
        <end position="552"/>
    </location>
</feature>
<feature type="transmembrane region" description="Helical" evidence="8">
    <location>
        <begin position="437"/>
        <end position="461"/>
    </location>
</feature>
<dbReference type="EMBL" id="VFPG01000001">
    <property type="protein sequence ID" value="TQM30682.1"/>
    <property type="molecule type" value="Genomic_DNA"/>
</dbReference>